<organism evidence="4 5">
    <name type="scientific">Coemansia asiatica</name>
    <dbReference type="NCBI Taxonomy" id="1052880"/>
    <lineage>
        <taxon>Eukaryota</taxon>
        <taxon>Fungi</taxon>
        <taxon>Fungi incertae sedis</taxon>
        <taxon>Zoopagomycota</taxon>
        <taxon>Kickxellomycotina</taxon>
        <taxon>Kickxellomycetes</taxon>
        <taxon>Kickxellales</taxon>
        <taxon>Kickxellaceae</taxon>
        <taxon>Coemansia</taxon>
    </lineage>
</organism>
<dbReference type="GO" id="GO:0030125">
    <property type="term" value="C:clathrin vesicle coat"/>
    <property type="evidence" value="ECO:0007669"/>
    <property type="project" value="TreeGrafter"/>
</dbReference>
<dbReference type="PANTHER" id="PTHR12276:SF45">
    <property type="entry name" value="CLATHRIN INTERACTOR 1"/>
    <property type="match status" value="1"/>
</dbReference>
<feature type="coiled-coil region" evidence="1">
    <location>
        <begin position="133"/>
        <end position="160"/>
    </location>
</feature>
<name>A0A9W8CLT0_9FUNG</name>
<feature type="compositionally biased region" description="Low complexity" evidence="2">
    <location>
        <begin position="270"/>
        <end position="281"/>
    </location>
</feature>
<dbReference type="GO" id="GO:0030276">
    <property type="term" value="F:clathrin binding"/>
    <property type="evidence" value="ECO:0007669"/>
    <property type="project" value="TreeGrafter"/>
</dbReference>
<evidence type="ECO:0000313" key="4">
    <source>
        <dbReference type="EMBL" id="KAJ1648571.1"/>
    </source>
</evidence>
<dbReference type="Proteomes" id="UP001145021">
    <property type="component" value="Unassembled WGS sequence"/>
</dbReference>
<feature type="compositionally biased region" description="Polar residues" evidence="2">
    <location>
        <begin position="496"/>
        <end position="505"/>
    </location>
</feature>
<dbReference type="Pfam" id="PF01417">
    <property type="entry name" value="ENTH"/>
    <property type="match status" value="1"/>
</dbReference>
<evidence type="ECO:0000313" key="5">
    <source>
        <dbReference type="Proteomes" id="UP001145021"/>
    </source>
</evidence>
<dbReference type="AlphaFoldDB" id="A0A9W8CLT0"/>
<dbReference type="EMBL" id="JANBOH010000003">
    <property type="protein sequence ID" value="KAJ1648571.1"/>
    <property type="molecule type" value="Genomic_DNA"/>
</dbReference>
<keyword evidence="5" id="KW-1185">Reference proteome</keyword>
<protein>
    <submittedName>
        <fullName evidence="4">Epsin-3, clathrin recruitment and traffic between the Golgi and endosome</fullName>
    </submittedName>
</protein>
<comment type="caution">
    <text evidence="4">The sequence shown here is derived from an EMBL/GenBank/DDBJ whole genome shotgun (WGS) entry which is preliminary data.</text>
</comment>
<dbReference type="InterPro" id="IPR008942">
    <property type="entry name" value="ENTH_VHS"/>
</dbReference>
<dbReference type="GO" id="GO:0005543">
    <property type="term" value="F:phospholipid binding"/>
    <property type="evidence" value="ECO:0007669"/>
    <property type="project" value="TreeGrafter"/>
</dbReference>
<reference evidence="4" key="1">
    <citation type="submission" date="2022-07" db="EMBL/GenBank/DDBJ databases">
        <title>Phylogenomic reconstructions and comparative analyses of Kickxellomycotina fungi.</title>
        <authorList>
            <person name="Reynolds N.K."/>
            <person name="Stajich J.E."/>
            <person name="Barry K."/>
            <person name="Grigoriev I.V."/>
            <person name="Crous P."/>
            <person name="Smith M.E."/>
        </authorList>
    </citation>
    <scope>NUCLEOTIDE SEQUENCE</scope>
    <source>
        <strain evidence="4">NBRC 105413</strain>
    </source>
</reference>
<dbReference type="GO" id="GO:0005886">
    <property type="term" value="C:plasma membrane"/>
    <property type="evidence" value="ECO:0007669"/>
    <property type="project" value="TreeGrafter"/>
</dbReference>
<gene>
    <name evidence="4" type="primary">ENT3</name>
    <name evidence="4" type="ORF">LPJ64_000151</name>
</gene>
<evidence type="ECO:0000256" key="2">
    <source>
        <dbReference type="SAM" id="MobiDB-lite"/>
    </source>
</evidence>
<feature type="compositionally biased region" description="Low complexity" evidence="2">
    <location>
        <begin position="351"/>
        <end position="382"/>
    </location>
</feature>
<feature type="region of interest" description="Disordered" evidence="2">
    <location>
        <begin position="318"/>
        <end position="382"/>
    </location>
</feature>
<dbReference type="Gene3D" id="1.25.40.90">
    <property type="match status" value="1"/>
</dbReference>
<evidence type="ECO:0000256" key="1">
    <source>
        <dbReference type="SAM" id="Coils"/>
    </source>
</evidence>
<feature type="compositionally biased region" description="Low complexity" evidence="2">
    <location>
        <begin position="253"/>
        <end position="263"/>
    </location>
</feature>
<dbReference type="GO" id="GO:0005768">
    <property type="term" value="C:endosome"/>
    <property type="evidence" value="ECO:0007669"/>
    <property type="project" value="TreeGrafter"/>
</dbReference>
<evidence type="ECO:0000259" key="3">
    <source>
        <dbReference type="PROSITE" id="PS50942"/>
    </source>
</evidence>
<dbReference type="InterPro" id="IPR013809">
    <property type="entry name" value="ENTH"/>
</dbReference>
<sequence>MDKLTEISKWDVLNVYNKVKNVVMNYTEYEIKVHEATGPEPWGASSTQMREISDATFDRKHCEEIMSAIYMRFNDTNPHNWRQVYKALQLLEFLVKNGSERVVDEIRGHITIVKMLKNFHHIDANGKDQGINVRQRSKELVDLIQNNERLREERKKAKDNRGKYGGFAGGIRATGFGSTSGGFGSSSGNNNNNNNNRGRYDGFGSDSIGRSVNGKYSGFGSDKYMSSSARLDDRSDSGSSGYYRSETDDRRTPTPATSSNTASGRNSSHPKSPSAAKPAAPAEPVVADLFLFDDDDNSNGNNTGKASTSIVTASLTLPAPTSSHTTTAANTKTNTKTNAFGNEDDWGDFQSGSFATSAPSTSAAQPPKAPNAGNPNGATTATSNAVMDLLGGDDMSLGFQPLPVSPSNGISTPSNAMNVATFSGATGFQQHLSPLSAARTESGEKSSKQKNNAAFNDIWNMSSELLSLDSLSISKKGNSSNMQNKGASSHVPMNKLANQQNSNIL</sequence>
<proteinExistence type="predicted"/>
<dbReference type="GO" id="GO:0006897">
    <property type="term" value="P:endocytosis"/>
    <property type="evidence" value="ECO:0007669"/>
    <property type="project" value="TreeGrafter"/>
</dbReference>
<dbReference type="SUPFAM" id="SSF48464">
    <property type="entry name" value="ENTH/VHS domain"/>
    <property type="match status" value="1"/>
</dbReference>
<feature type="compositionally biased region" description="Low complexity" evidence="2">
    <location>
        <begin position="186"/>
        <end position="197"/>
    </location>
</feature>
<keyword evidence="1" id="KW-0175">Coiled coil</keyword>
<feature type="domain" description="ENTH" evidence="3">
    <location>
        <begin position="21"/>
        <end position="154"/>
    </location>
</feature>
<feature type="region of interest" description="Disordered" evidence="2">
    <location>
        <begin position="182"/>
        <end position="281"/>
    </location>
</feature>
<dbReference type="FunFam" id="1.25.40.90:FF:000006">
    <property type="entry name" value="Clathrin interactor 1"/>
    <property type="match status" value="1"/>
</dbReference>
<feature type="region of interest" description="Disordered" evidence="2">
    <location>
        <begin position="476"/>
        <end position="505"/>
    </location>
</feature>
<dbReference type="PANTHER" id="PTHR12276">
    <property type="entry name" value="EPSIN/ENT-RELATED"/>
    <property type="match status" value="1"/>
</dbReference>
<feature type="compositionally biased region" description="Polar residues" evidence="2">
    <location>
        <begin position="476"/>
        <end position="487"/>
    </location>
</feature>
<feature type="compositionally biased region" description="Low complexity" evidence="2">
    <location>
        <begin position="325"/>
        <end position="339"/>
    </location>
</feature>
<accession>A0A9W8CLT0</accession>
<dbReference type="SMART" id="SM00273">
    <property type="entry name" value="ENTH"/>
    <property type="match status" value="1"/>
</dbReference>
<dbReference type="PROSITE" id="PS50942">
    <property type="entry name" value="ENTH"/>
    <property type="match status" value="1"/>
</dbReference>